<proteinExistence type="evidence at transcript level"/>
<organism evidence="2">
    <name type="scientific">Ixodes ricinus</name>
    <name type="common">Common tick</name>
    <name type="synonym">Acarus ricinus</name>
    <dbReference type="NCBI Taxonomy" id="34613"/>
    <lineage>
        <taxon>Eukaryota</taxon>
        <taxon>Metazoa</taxon>
        <taxon>Ecdysozoa</taxon>
        <taxon>Arthropoda</taxon>
        <taxon>Chelicerata</taxon>
        <taxon>Arachnida</taxon>
        <taxon>Acari</taxon>
        <taxon>Parasitiformes</taxon>
        <taxon>Ixodida</taxon>
        <taxon>Ixodoidea</taxon>
        <taxon>Ixodidae</taxon>
        <taxon>Ixodinae</taxon>
        <taxon>Ixodes</taxon>
    </lineage>
</organism>
<dbReference type="AlphaFoldDB" id="V5HQG9"/>
<reference evidence="2" key="1">
    <citation type="journal article" date="2015" name="Sci. Rep.">
        <title>Tissue- and time-dependent transcription in Ixodes ricinus salivary glands and midguts when blood feeding on the vertebrate host.</title>
        <authorList>
            <person name="Kotsyfakis M."/>
            <person name="Schwarz A."/>
            <person name="Erhart J."/>
            <person name="Ribeiro J.M."/>
        </authorList>
    </citation>
    <scope>NUCLEOTIDE SEQUENCE</scope>
    <source>
        <tissue evidence="2">Salivary gland and midgut</tissue>
    </source>
</reference>
<evidence type="ECO:0000313" key="2">
    <source>
        <dbReference type="EMBL" id="JAB78052.1"/>
    </source>
</evidence>
<evidence type="ECO:0000256" key="1">
    <source>
        <dbReference type="SAM" id="MobiDB-lite"/>
    </source>
</evidence>
<keyword evidence="2" id="KW-0482">Metalloprotease</keyword>
<accession>V5HQG9</accession>
<dbReference type="EMBL" id="GANP01006416">
    <property type="protein sequence ID" value="JAB78052.1"/>
    <property type="molecule type" value="mRNA"/>
</dbReference>
<dbReference type="Gene3D" id="3.40.1620.60">
    <property type="match status" value="1"/>
</dbReference>
<keyword evidence="2" id="KW-0645">Protease</keyword>
<feature type="compositionally biased region" description="Low complexity" evidence="1">
    <location>
        <begin position="124"/>
        <end position="139"/>
    </location>
</feature>
<dbReference type="GO" id="GO:0006508">
    <property type="term" value="P:proteolysis"/>
    <property type="evidence" value="ECO:0007669"/>
    <property type="project" value="UniProtKB-KW"/>
</dbReference>
<protein>
    <submittedName>
        <fullName evidence="2">Putative tick metalloprotease</fullName>
    </submittedName>
</protein>
<dbReference type="GO" id="GO:0008237">
    <property type="term" value="F:metallopeptidase activity"/>
    <property type="evidence" value="ECO:0007669"/>
    <property type="project" value="UniProtKB-KW"/>
</dbReference>
<sequence length="206" mass="23482">MAPVAHGKRMGQWSSCSLDQVRGFVRTLSEACFALLSPKRYTINMTELPGAKLTKQRLCELTYPGFSGMSTYSKPESAEECSVCCCPAGYHGRCLHVALTDGMECAKGYHCLKHECVRKGTHQTPGPASPTTRSTTTTARTRRTASTRRNWWPYWPYWPYMGRDKTNPDSKRHLSVKDRTQFEGRRIQFDYVERRDQGLTTTQQLN</sequence>
<name>V5HQG9_IXORI</name>
<feature type="region of interest" description="Disordered" evidence="1">
    <location>
        <begin position="120"/>
        <end position="145"/>
    </location>
</feature>
<keyword evidence="2" id="KW-0378">Hydrolase</keyword>